<dbReference type="GO" id="GO:0006107">
    <property type="term" value="P:oxaloacetate metabolic process"/>
    <property type="evidence" value="ECO:0007669"/>
    <property type="project" value="TreeGrafter"/>
</dbReference>
<gene>
    <name evidence="6" type="ORF">AYI68_g951</name>
</gene>
<feature type="binding site" evidence="4">
    <location>
        <position position="146"/>
    </location>
    <ligand>
        <name>Mg(2+)</name>
        <dbReference type="ChEBI" id="CHEBI:18420"/>
    </ligand>
</feature>
<accession>A0A1R0H6W1</accession>
<dbReference type="STRING" id="133383.A0A1R0H6W1"/>
<dbReference type="PIRSF" id="PIRSF015582">
    <property type="entry name" value="Cit_lyase_B"/>
    <property type="match status" value="1"/>
</dbReference>
<feature type="binding site" evidence="4">
    <location>
        <position position="173"/>
    </location>
    <ligand>
        <name>Mg(2+)</name>
        <dbReference type="ChEBI" id="CHEBI:18420"/>
    </ligand>
</feature>
<keyword evidence="2 4" id="KW-0479">Metal-binding</keyword>
<evidence type="ECO:0000256" key="1">
    <source>
        <dbReference type="ARBA" id="ARBA00001946"/>
    </source>
</evidence>
<evidence type="ECO:0000256" key="2">
    <source>
        <dbReference type="ARBA" id="ARBA00022723"/>
    </source>
</evidence>
<evidence type="ECO:0000259" key="5">
    <source>
        <dbReference type="Pfam" id="PF03328"/>
    </source>
</evidence>
<reference evidence="6 7" key="1">
    <citation type="journal article" date="2016" name="Mol. Biol. Evol.">
        <title>Genome-Wide Survey of Gut Fungi (Harpellales) Reveals the First Horizontally Transferred Ubiquitin Gene from a Mosquito Host.</title>
        <authorList>
            <person name="Wang Y."/>
            <person name="White M.M."/>
            <person name="Kvist S."/>
            <person name="Moncalvo J.M."/>
        </authorList>
    </citation>
    <scope>NUCLEOTIDE SEQUENCE [LARGE SCALE GENOMIC DNA]</scope>
    <source>
        <strain evidence="6 7">ALG-7-W6</strain>
    </source>
</reference>
<dbReference type="GO" id="GO:0000287">
    <property type="term" value="F:magnesium ion binding"/>
    <property type="evidence" value="ECO:0007669"/>
    <property type="project" value="TreeGrafter"/>
</dbReference>
<keyword evidence="6" id="KW-0456">Lyase</keyword>
<dbReference type="InterPro" id="IPR005000">
    <property type="entry name" value="Aldolase/citrate-lyase_domain"/>
</dbReference>
<dbReference type="PANTHER" id="PTHR32308:SF0">
    <property type="entry name" value="HPCH_HPAI ALDOLASE_CITRATE LYASE DOMAIN-CONTAINING PROTEIN"/>
    <property type="match status" value="1"/>
</dbReference>
<dbReference type="OrthoDB" id="1773at2759"/>
<evidence type="ECO:0000256" key="4">
    <source>
        <dbReference type="PIRSR" id="PIRSR015582-2"/>
    </source>
</evidence>
<dbReference type="InterPro" id="IPR040442">
    <property type="entry name" value="Pyrv_kinase-like_dom_sf"/>
</dbReference>
<evidence type="ECO:0000313" key="7">
    <source>
        <dbReference type="Proteomes" id="UP000187455"/>
    </source>
</evidence>
<dbReference type="AlphaFoldDB" id="A0A1R0H6W1"/>
<dbReference type="Proteomes" id="UP000187455">
    <property type="component" value="Unassembled WGS sequence"/>
</dbReference>
<sequence>MSRLVSLLSKGVSQLGSIPTKTHTFSRAFSSLPPQTRRVQRSLLYVPCSEERKIRKSLSVPADCIMYDLEDGVSLNRKGQARELVSNALQLTRDYDAELGLQSKKLQSILIPKVQKPSDIAFVSKMIDSIAPEESRDNIKIIAGIESALGLMNIKEIATCNPRLQALLFASEDYISDVEGIRTKSRREMYFARATVVNAARAYGLDSIDMVCVDYKSKETLIEECQDAVEMGFTGKQAIHPSQIETIHEMFCPSSESVDKAVRIIKGFEENASDGVGAFELDGKMIDMPVVKWAEKVLAKARLSGIDV</sequence>
<feature type="domain" description="HpcH/HpaI aldolase/citrate lyase" evidence="5">
    <location>
        <begin position="41"/>
        <end position="241"/>
    </location>
</feature>
<dbReference type="SUPFAM" id="SSF51621">
    <property type="entry name" value="Phosphoenolpyruvate/pyruvate domain"/>
    <property type="match status" value="1"/>
</dbReference>
<organism evidence="6 7">
    <name type="scientific">Smittium mucronatum</name>
    <dbReference type="NCBI Taxonomy" id="133383"/>
    <lineage>
        <taxon>Eukaryota</taxon>
        <taxon>Fungi</taxon>
        <taxon>Fungi incertae sedis</taxon>
        <taxon>Zoopagomycota</taxon>
        <taxon>Kickxellomycotina</taxon>
        <taxon>Harpellomycetes</taxon>
        <taxon>Harpellales</taxon>
        <taxon>Legeriomycetaceae</taxon>
        <taxon>Smittium</taxon>
    </lineage>
</organism>
<dbReference type="PANTHER" id="PTHR32308">
    <property type="entry name" value="LYASE BETA SUBUNIT, PUTATIVE (AFU_ORTHOLOGUE AFUA_4G13030)-RELATED"/>
    <property type="match status" value="1"/>
</dbReference>
<dbReference type="EMBL" id="LSSL01000320">
    <property type="protein sequence ID" value="OLY84879.1"/>
    <property type="molecule type" value="Genomic_DNA"/>
</dbReference>
<dbReference type="InterPro" id="IPR015813">
    <property type="entry name" value="Pyrv/PenolPyrv_kinase-like_dom"/>
</dbReference>
<dbReference type="InterPro" id="IPR011206">
    <property type="entry name" value="Citrate_lyase_beta/mcl1/mcl2"/>
</dbReference>
<protein>
    <submittedName>
        <fullName evidence="6">Citrate lyase subunit beta-like protein, mitochondrial</fullName>
    </submittedName>
</protein>
<comment type="cofactor">
    <cofactor evidence="1">
        <name>Mg(2+)</name>
        <dbReference type="ChEBI" id="CHEBI:18420"/>
    </cofactor>
</comment>
<name>A0A1R0H6W1_9FUNG</name>
<dbReference type="Gene3D" id="3.20.20.60">
    <property type="entry name" value="Phosphoenolpyruvate-binding domains"/>
    <property type="match status" value="1"/>
</dbReference>
<evidence type="ECO:0000256" key="3">
    <source>
        <dbReference type="ARBA" id="ARBA00022842"/>
    </source>
</evidence>
<dbReference type="GO" id="GO:0016829">
    <property type="term" value="F:lyase activity"/>
    <property type="evidence" value="ECO:0007669"/>
    <property type="project" value="UniProtKB-KW"/>
</dbReference>
<keyword evidence="7" id="KW-1185">Reference proteome</keyword>
<proteinExistence type="predicted"/>
<dbReference type="Pfam" id="PF03328">
    <property type="entry name" value="HpcH_HpaI"/>
    <property type="match status" value="1"/>
</dbReference>
<evidence type="ECO:0000313" key="6">
    <source>
        <dbReference type="EMBL" id="OLY84879.1"/>
    </source>
</evidence>
<comment type="caution">
    <text evidence="6">The sequence shown here is derived from an EMBL/GenBank/DDBJ whole genome shotgun (WGS) entry which is preliminary data.</text>
</comment>
<keyword evidence="3 4" id="KW-0460">Magnesium</keyword>